<accession>K6ZU63</accession>
<dbReference type="InterPro" id="IPR023393">
    <property type="entry name" value="START-like_dom_sf"/>
</dbReference>
<organism evidence="3 4">
    <name type="scientific">Paraglaciecola polaris LMG 21857</name>
    <dbReference type="NCBI Taxonomy" id="1129793"/>
    <lineage>
        <taxon>Bacteria</taxon>
        <taxon>Pseudomonadati</taxon>
        <taxon>Pseudomonadota</taxon>
        <taxon>Gammaproteobacteria</taxon>
        <taxon>Alteromonadales</taxon>
        <taxon>Alteromonadaceae</taxon>
        <taxon>Paraglaciecola</taxon>
    </lineage>
</organism>
<protein>
    <recommendedName>
        <fullName evidence="2">Activator of Hsp90 ATPase homologue 1/2-like C-terminal domain-containing protein</fullName>
    </recommendedName>
</protein>
<evidence type="ECO:0000313" key="4">
    <source>
        <dbReference type="Proteomes" id="UP000006322"/>
    </source>
</evidence>
<sequence length="137" mass="15605">MKISIEKIIDAPLNVVWLSWVSPEDIKNWNFATSDWSCPSAQVDLMVGGGFNYRMQAKDGTTGFDFEGEFTEIKPLKSISYKLADNREVTISFTEIEGGTKLIETFDAECENTGEQQRQGWLMILENFKQYVESKSN</sequence>
<evidence type="ECO:0000259" key="2">
    <source>
        <dbReference type="Pfam" id="PF08327"/>
    </source>
</evidence>
<feature type="domain" description="Activator of Hsp90 ATPase homologue 1/2-like C-terminal" evidence="2">
    <location>
        <begin position="10"/>
        <end position="133"/>
    </location>
</feature>
<keyword evidence="4" id="KW-1185">Reference proteome</keyword>
<evidence type="ECO:0000313" key="3">
    <source>
        <dbReference type="EMBL" id="GAC32348.1"/>
    </source>
</evidence>
<dbReference type="AlphaFoldDB" id="K6ZU63"/>
<comment type="similarity">
    <text evidence="1">Belongs to the AHA1 family.</text>
</comment>
<dbReference type="SUPFAM" id="SSF55961">
    <property type="entry name" value="Bet v1-like"/>
    <property type="match status" value="1"/>
</dbReference>
<dbReference type="Pfam" id="PF08327">
    <property type="entry name" value="AHSA1"/>
    <property type="match status" value="1"/>
</dbReference>
<dbReference type="RefSeq" id="WP_007104146.1">
    <property type="nucleotide sequence ID" value="NZ_BAER01000037.1"/>
</dbReference>
<gene>
    <name evidence="3" type="ORF">GPLA_1434</name>
</gene>
<dbReference type="Gene3D" id="3.30.530.20">
    <property type="match status" value="1"/>
</dbReference>
<dbReference type="OrthoDB" id="2313602at2"/>
<reference evidence="4" key="1">
    <citation type="journal article" date="2014" name="Environ. Microbiol.">
        <title>Comparative genomics of the marine bacterial genus Glaciecola reveals the high degree of genomic diversity and genomic characteristic for cold adaptation.</title>
        <authorList>
            <person name="Qin Q.L."/>
            <person name="Xie B.B."/>
            <person name="Yu Y."/>
            <person name="Shu Y.L."/>
            <person name="Rong J.C."/>
            <person name="Zhang Y.J."/>
            <person name="Zhao D.L."/>
            <person name="Chen X.L."/>
            <person name="Zhang X.Y."/>
            <person name="Chen B."/>
            <person name="Zhou B.C."/>
            <person name="Zhang Y.Z."/>
        </authorList>
    </citation>
    <scope>NUCLEOTIDE SEQUENCE [LARGE SCALE GENOMIC DNA]</scope>
    <source>
        <strain evidence="4">LMG 21857</strain>
    </source>
</reference>
<dbReference type="STRING" id="1129793.GPLA_1434"/>
<dbReference type="Proteomes" id="UP000006322">
    <property type="component" value="Unassembled WGS sequence"/>
</dbReference>
<evidence type="ECO:0000256" key="1">
    <source>
        <dbReference type="ARBA" id="ARBA00006817"/>
    </source>
</evidence>
<dbReference type="InterPro" id="IPR013538">
    <property type="entry name" value="ASHA1/2-like_C"/>
</dbReference>
<dbReference type="EMBL" id="BAER01000037">
    <property type="protein sequence ID" value="GAC32348.1"/>
    <property type="molecule type" value="Genomic_DNA"/>
</dbReference>
<name>K6ZU63_9ALTE</name>
<comment type="caution">
    <text evidence="3">The sequence shown here is derived from an EMBL/GenBank/DDBJ whole genome shotgun (WGS) entry which is preliminary data.</text>
</comment>
<proteinExistence type="inferred from homology"/>